<evidence type="ECO:0000313" key="2">
    <source>
        <dbReference type="Proteomes" id="UP000597507"/>
    </source>
</evidence>
<sequence>MKWLPYVLINARNFVVSGSALLHGMIHTAGLDDARHDGDPASVFHAHGNSAAVKTLSRKHADRLRPAYHAERG</sequence>
<organism evidence="1 2">
    <name type="scientific">Caldovatus sediminis</name>
    <dbReference type="NCBI Taxonomy" id="2041189"/>
    <lineage>
        <taxon>Bacteria</taxon>
        <taxon>Pseudomonadati</taxon>
        <taxon>Pseudomonadota</taxon>
        <taxon>Alphaproteobacteria</taxon>
        <taxon>Acetobacterales</taxon>
        <taxon>Roseomonadaceae</taxon>
        <taxon>Caldovatus</taxon>
    </lineage>
</organism>
<dbReference type="Proteomes" id="UP000597507">
    <property type="component" value="Unassembled WGS sequence"/>
</dbReference>
<keyword evidence="2" id="KW-1185">Reference proteome</keyword>
<comment type="caution">
    <text evidence="1">The sequence shown here is derived from an EMBL/GenBank/DDBJ whole genome shotgun (WGS) entry which is preliminary data.</text>
</comment>
<dbReference type="EMBL" id="BMKS01000018">
    <property type="protein sequence ID" value="GGG48951.1"/>
    <property type="molecule type" value="Genomic_DNA"/>
</dbReference>
<dbReference type="AlphaFoldDB" id="A0A8J2ZFE6"/>
<reference evidence="1 2" key="1">
    <citation type="journal article" date="2014" name="Int. J. Syst. Evol. Microbiol.">
        <title>Complete genome sequence of Corynebacterium casei LMG S-19264T (=DSM 44701T), isolated from a smear-ripened cheese.</title>
        <authorList>
            <consortium name="US DOE Joint Genome Institute (JGI-PGF)"/>
            <person name="Walter F."/>
            <person name="Albersmeier A."/>
            <person name="Kalinowski J."/>
            <person name="Ruckert C."/>
        </authorList>
    </citation>
    <scope>NUCLEOTIDE SEQUENCE [LARGE SCALE GENOMIC DNA]</scope>
    <source>
        <strain evidence="1 2">CGMCC 1.16330</strain>
    </source>
</reference>
<protein>
    <submittedName>
        <fullName evidence="1">Uncharacterized protein</fullName>
    </submittedName>
</protein>
<accession>A0A8J2ZFE6</accession>
<evidence type="ECO:0000313" key="1">
    <source>
        <dbReference type="EMBL" id="GGG48951.1"/>
    </source>
</evidence>
<dbReference type="RefSeq" id="WP_188903562.1">
    <property type="nucleotide sequence ID" value="NZ_BMKS01000018.1"/>
</dbReference>
<gene>
    <name evidence="1" type="ORF">GCM10010964_40390</name>
</gene>
<proteinExistence type="predicted"/>
<name>A0A8J2ZFE6_9PROT</name>